<dbReference type="STRING" id="409849.ENSPMGP00000012370"/>
<evidence type="ECO:0000256" key="3">
    <source>
        <dbReference type="ARBA" id="ARBA00022729"/>
    </source>
</evidence>
<dbReference type="Ensembl" id="ENSPMGT00000013202.1">
    <property type="protein sequence ID" value="ENSPMGP00000012370.1"/>
    <property type="gene ID" value="ENSPMGG00000010164.1"/>
</dbReference>
<feature type="chain" id="PRO_5017306134" description="Alpha-2-macroglobulin bait region domain-containing protein" evidence="6">
    <location>
        <begin position="31"/>
        <end position="537"/>
    </location>
</feature>
<dbReference type="PANTHER" id="PTHR11412:SF160">
    <property type="entry name" value="ALPHA-2-MACROGLOBULIN-LIKE PROTEIN 1"/>
    <property type="match status" value="1"/>
</dbReference>
<protein>
    <recommendedName>
        <fullName evidence="7">Alpha-2-macroglobulin bait region domain-containing protein</fullName>
    </recommendedName>
</protein>
<name>A0A3B4A6L3_9GOBI</name>
<dbReference type="SMART" id="SM01359">
    <property type="entry name" value="A2M_N_2"/>
    <property type="match status" value="1"/>
</dbReference>
<dbReference type="GO" id="GO:0004867">
    <property type="term" value="F:serine-type endopeptidase inhibitor activity"/>
    <property type="evidence" value="ECO:0007669"/>
    <property type="project" value="UniProtKB-KW"/>
</dbReference>
<comment type="similarity">
    <text evidence="1">Belongs to the protease inhibitor I39 (alpha-2-macroglobulin) family.</text>
</comment>
<dbReference type="InterPro" id="IPR011625">
    <property type="entry name" value="A2M_N_BRD"/>
</dbReference>
<dbReference type="PANTHER" id="PTHR11412">
    <property type="entry name" value="MACROGLOBULIN / COMPLEMENT"/>
    <property type="match status" value="1"/>
</dbReference>
<organism evidence="8 9">
    <name type="scientific">Periophthalmus magnuspinnatus</name>
    <dbReference type="NCBI Taxonomy" id="409849"/>
    <lineage>
        <taxon>Eukaryota</taxon>
        <taxon>Metazoa</taxon>
        <taxon>Chordata</taxon>
        <taxon>Craniata</taxon>
        <taxon>Vertebrata</taxon>
        <taxon>Euteleostomi</taxon>
        <taxon>Actinopterygii</taxon>
        <taxon>Neopterygii</taxon>
        <taxon>Teleostei</taxon>
        <taxon>Neoteleostei</taxon>
        <taxon>Acanthomorphata</taxon>
        <taxon>Gobiaria</taxon>
        <taxon>Gobiiformes</taxon>
        <taxon>Gobioidei</taxon>
        <taxon>Gobiidae</taxon>
        <taxon>Oxudercinae</taxon>
        <taxon>Periophthalmus</taxon>
    </lineage>
</organism>
<feature type="signal peptide" evidence="6">
    <location>
        <begin position="1"/>
        <end position="30"/>
    </location>
</feature>
<proteinExistence type="inferred from homology"/>
<evidence type="ECO:0000256" key="4">
    <source>
        <dbReference type="ARBA" id="ARBA00022900"/>
    </source>
</evidence>
<evidence type="ECO:0000313" key="8">
    <source>
        <dbReference type="Ensembl" id="ENSPMGP00000012370.1"/>
    </source>
</evidence>
<dbReference type="Pfam" id="PF01835">
    <property type="entry name" value="MG2"/>
    <property type="match status" value="1"/>
</dbReference>
<feature type="domain" description="Alpha-2-macroglobulin bait region" evidence="7">
    <location>
        <begin position="342"/>
        <end position="464"/>
    </location>
</feature>
<dbReference type="FunFam" id="2.60.40.1930:FF:000001">
    <property type="entry name" value="CD109 isoform 3"/>
    <property type="match status" value="1"/>
</dbReference>
<reference evidence="8" key="2">
    <citation type="submission" date="2025-09" db="UniProtKB">
        <authorList>
            <consortium name="Ensembl"/>
        </authorList>
    </citation>
    <scope>IDENTIFICATION</scope>
</reference>
<dbReference type="InterPro" id="IPR041555">
    <property type="entry name" value="MG3"/>
</dbReference>
<evidence type="ECO:0000256" key="1">
    <source>
        <dbReference type="ARBA" id="ARBA00010952"/>
    </source>
</evidence>
<keyword evidence="2" id="KW-0646">Protease inhibitor</keyword>
<evidence type="ECO:0000313" key="9">
    <source>
        <dbReference type="Proteomes" id="UP000261520"/>
    </source>
</evidence>
<evidence type="ECO:0000256" key="5">
    <source>
        <dbReference type="ARBA" id="ARBA00023180"/>
    </source>
</evidence>
<dbReference type="Gene3D" id="6.20.50.160">
    <property type="match status" value="1"/>
</dbReference>
<dbReference type="Pfam" id="PF07703">
    <property type="entry name" value="A2M_BRD"/>
    <property type="match status" value="1"/>
</dbReference>
<evidence type="ECO:0000256" key="6">
    <source>
        <dbReference type="SAM" id="SignalP"/>
    </source>
</evidence>
<reference evidence="8" key="1">
    <citation type="submission" date="2025-08" db="UniProtKB">
        <authorList>
            <consortium name="Ensembl"/>
        </authorList>
    </citation>
    <scope>IDENTIFICATION</scope>
</reference>
<dbReference type="Gene3D" id="2.60.40.1940">
    <property type="match status" value="1"/>
</dbReference>
<keyword evidence="9" id="KW-1185">Reference proteome</keyword>
<dbReference type="Proteomes" id="UP000261520">
    <property type="component" value="Unplaced"/>
</dbReference>
<accession>A0A3B4A6L3</accession>
<dbReference type="InterPro" id="IPR002890">
    <property type="entry name" value="MG2"/>
</dbReference>
<keyword evidence="4" id="KW-0722">Serine protease inhibitor</keyword>
<keyword evidence="5" id="KW-0325">Glycoprotein</keyword>
<evidence type="ECO:0000259" key="7">
    <source>
        <dbReference type="SMART" id="SM01359"/>
    </source>
</evidence>
<keyword evidence="3 6" id="KW-0732">Signal</keyword>
<evidence type="ECO:0000256" key="2">
    <source>
        <dbReference type="ARBA" id="ARBA00022690"/>
    </source>
</evidence>
<dbReference type="Gene3D" id="2.60.40.1930">
    <property type="match status" value="2"/>
</dbReference>
<dbReference type="Pfam" id="PF17791">
    <property type="entry name" value="MG3"/>
    <property type="match status" value="1"/>
</dbReference>
<sequence length="537" mass="59672">SRKNSLLTSINLSISSLFLCSFALITCSYCVPLQPPVVPRSTVASVNVTVQGESGTLSKKAKVLIEPATFIHIIQTDKPIYKPGQTVKFRITSLDANFIPVKRVDPNTNRIAQWLDNTIDGGILDLSHPIIPEAAQGSYVITATTEQGEQVQHSFDIKEYVLPKYEVKVQLPNVITILDKEAEFKVCGKYTYGKPVVGSVKAVFCRRAFRGYWYGNSYQDVCKNFQLTTDKSGCTSQTVDLSEFFLNKSGYHDSFQVEAELQEFGTGVTLKGSARTSFTNDIRTVTFEDEPASYKPGIAFEGKASCLEPGKKETYVPKVRLPEYHSAVHFVSPFYSKSSSFLKIKQNEGKFRCNKEATVRAEYIIQGKDVFIFFPVNKGVLTIPLRQVVKLAPVAQVLVYTVMPGGEAVADSKDFPVQLCLSNKVSLKFPSLQQLPAEKTTLTLQAHPDSLCSVRAIDQSVLLLKSGVELTVDYEIGVKIVTNSDVKKPYDCHIRPYDMLYEGIESIEGSKSVSSLSCPGLIHGKRKKKNHFCRQKF</sequence>
<dbReference type="InterPro" id="IPR050473">
    <property type="entry name" value="A2M/Complement_sys"/>
</dbReference>
<dbReference type="AlphaFoldDB" id="A0A3B4A6L3"/>